<dbReference type="AlphaFoldDB" id="A0A0F9QEP1"/>
<name>A0A0F9QEP1_9ZZZZ</name>
<gene>
    <name evidence="2" type="ORF">LCGC14_0727730</name>
</gene>
<evidence type="ECO:0000256" key="1">
    <source>
        <dbReference type="SAM" id="Coils"/>
    </source>
</evidence>
<accession>A0A0F9QEP1</accession>
<sequence>MLSSQFQSLIRTLKSGDVSKIVRLVDQVTENKQNILTNSKNYDNFREDLEKAYYKAISEKLKSLKVQHPISSLYNDDFEKSKEDVSQLLRYSDKLGIFIDASNIDVKGIISELHIDGLNNGLRDRIIQLVRFFNKYNLFERNFTADELKIIQEIKEEHKLLAVNLKDLFGTVSDALLFYVCKIMPYDYLKWIRDMLKNPRNHRFLMRPKQLENWTDYFPIYGLIIRNLGSVEDFIKAVETMQNLDNTKEDIIKLEFNPRYIITVNEDHIIREFREIHLIHPKNVLKNKEKILNKDNYKFYSLSMLIFGGLGPQGYGLTYSTPKGEVIEICSDQRETEAIIVQFKQYLKKRFLSKLEKEMKGLDIDFDIRENIINYLSDVINPKNLISYYDKNSILRKIRNLLTQYDGLQNENKFKIEEILEKISSAISIIFKDVKLEDQFRTRMDLVSNGRLKSEDIAKLTSLRGKSHYDVLRERMFLQNKPYWFFKNYPEEIEELEEEFYRVAEREGLGSRSNDF</sequence>
<comment type="caution">
    <text evidence="2">The sequence shown here is derived from an EMBL/GenBank/DDBJ whole genome shotgun (WGS) entry which is preliminary data.</text>
</comment>
<protein>
    <submittedName>
        <fullName evidence="2">Uncharacterized protein</fullName>
    </submittedName>
</protein>
<evidence type="ECO:0000313" key="2">
    <source>
        <dbReference type="EMBL" id="KKN40999.1"/>
    </source>
</evidence>
<dbReference type="EMBL" id="LAZR01001674">
    <property type="protein sequence ID" value="KKN40999.1"/>
    <property type="molecule type" value="Genomic_DNA"/>
</dbReference>
<keyword evidence="1" id="KW-0175">Coiled coil</keyword>
<proteinExistence type="predicted"/>
<reference evidence="2" key="1">
    <citation type="journal article" date="2015" name="Nature">
        <title>Complex archaea that bridge the gap between prokaryotes and eukaryotes.</title>
        <authorList>
            <person name="Spang A."/>
            <person name="Saw J.H."/>
            <person name="Jorgensen S.L."/>
            <person name="Zaremba-Niedzwiedzka K."/>
            <person name="Martijn J."/>
            <person name="Lind A.E."/>
            <person name="van Eijk R."/>
            <person name="Schleper C."/>
            <person name="Guy L."/>
            <person name="Ettema T.J."/>
        </authorList>
    </citation>
    <scope>NUCLEOTIDE SEQUENCE</scope>
</reference>
<feature type="coiled-coil region" evidence="1">
    <location>
        <begin position="391"/>
        <end position="418"/>
    </location>
</feature>
<organism evidence="2">
    <name type="scientific">marine sediment metagenome</name>
    <dbReference type="NCBI Taxonomy" id="412755"/>
    <lineage>
        <taxon>unclassified sequences</taxon>
        <taxon>metagenomes</taxon>
        <taxon>ecological metagenomes</taxon>
    </lineage>
</organism>